<dbReference type="EMBL" id="FP929133">
    <property type="protein sequence ID" value="CBX98402.1"/>
    <property type="molecule type" value="Genomic_DNA"/>
</dbReference>
<proteinExistence type="predicted"/>
<accession>E5A457</accession>
<evidence type="ECO:0000313" key="2">
    <source>
        <dbReference type="EMBL" id="CBX98402.1"/>
    </source>
</evidence>
<name>E5A457_LEPMJ</name>
<evidence type="ECO:0000313" key="3">
    <source>
        <dbReference type="Proteomes" id="UP000002668"/>
    </source>
</evidence>
<reference evidence="3" key="1">
    <citation type="journal article" date="2011" name="Nat. Commun.">
        <title>Effector diversification within compartments of the Leptosphaeria maculans genome affected by Repeat-Induced Point mutations.</title>
        <authorList>
            <person name="Rouxel T."/>
            <person name="Grandaubert J."/>
            <person name="Hane J.K."/>
            <person name="Hoede C."/>
            <person name="van de Wouw A.P."/>
            <person name="Couloux A."/>
            <person name="Dominguez V."/>
            <person name="Anthouard V."/>
            <person name="Bally P."/>
            <person name="Bourras S."/>
            <person name="Cozijnsen A.J."/>
            <person name="Ciuffetti L.M."/>
            <person name="Degrave A."/>
            <person name="Dilmaghani A."/>
            <person name="Duret L."/>
            <person name="Fudal I."/>
            <person name="Goodwin S.B."/>
            <person name="Gout L."/>
            <person name="Glaser N."/>
            <person name="Linglin J."/>
            <person name="Kema G.H.J."/>
            <person name="Lapalu N."/>
            <person name="Lawrence C.B."/>
            <person name="May K."/>
            <person name="Meyer M."/>
            <person name="Ollivier B."/>
            <person name="Poulain J."/>
            <person name="Schoch C.L."/>
            <person name="Simon A."/>
            <person name="Spatafora J.W."/>
            <person name="Stachowiak A."/>
            <person name="Turgeon B.G."/>
            <person name="Tyler B.M."/>
            <person name="Vincent D."/>
            <person name="Weissenbach J."/>
            <person name="Amselem J."/>
            <person name="Quesneville H."/>
            <person name="Oliver R.P."/>
            <person name="Wincker P."/>
            <person name="Balesdent M.-H."/>
            <person name="Howlett B.J."/>
        </authorList>
    </citation>
    <scope>NUCLEOTIDE SEQUENCE [LARGE SCALE GENOMIC DNA]</scope>
    <source>
        <strain evidence="3">JN3 / isolate v23.1.3 / race Av1-4-5-6-7-8</strain>
    </source>
</reference>
<gene>
    <name evidence="2" type="ORF">LEMA_uP098110.1</name>
</gene>
<feature type="region of interest" description="Disordered" evidence="1">
    <location>
        <begin position="36"/>
        <end position="57"/>
    </location>
</feature>
<dbReference type="Proteomes" id="UP000002668">
    <property type="component" value="Genome"/>
</dbReference>
<dbReference type="InParanoid" id="E5A457"/>
<dbReference type="AlphaFoldDB" id="E5A457"/>
<sequence length="57" mass="6434">MQVETHLARVEHHRYRRQTLAVLGRHCIASLASRTFPGQPGMEKSPSVRVAATDSHR</sequence>
<keyword evidence="3" id="KW-1185">Reference proteome</keyword>
<evidence type="ECO:0000256" key="1">
    <source>
        <dbReference type="SAM" id="MobiDB-lite"/>
    </source>
</evidence>
<dbReference type="VEuPathDB" id="FungiDB:LEMA_uP098110.1"/>
<dbReference type="HOGENOM" id="CLU_2996899_0_0_1"/>
<organism evidence="3">
    <name type="scientific">Leptosphaeria maculans (strain JN3 / isolate v23.1.3 / race Av1-4-5-6-7-8)</name>
    <name type="common">Blackleg fungus</name>
    <name type="synonym">Phoma lingam</name>
    <dbReference type="NCBI Taxonomy" id="985895"/>
    <lineage>
        <taxon>Eukaryota</taxon>
        <taxon>Fungi</taxon>
        <taxon>Dikarya</taxon>
        <taxon>Ascomycota</taxon>
        <taxon>Pezizomycotina</taxon>
        <taxon>Dothideomycetes</taxon>
        <taxon>Pleosporomycetidae</taxon>
        <taxon>Pleosporales</taxon>
        <taxon>Pleosporineae</taxon>
        <taxon>Leptosphaeriaceae</taxon>
        <taxon>Plenodomus</taxon>
        <taxon>Plenodomus lingam/Leptosphaeria maculans species complex</taxon>
    </lineage>
</organism>
<protein>
    <submittedName>
        <fullName evidence="2">Predicted protein</fullName>
    </submittedName>
</protein>